<feature type="transmembrane region" description="Helical" evidence="1">
    <location>
        <begin position="6"/>
        <end position="24"/>
    </location>
</feature>
<dbReference type="InterPro" id="IPR009293">
    <property type="entry name" value="UPF0478"/>
</dbReference>
<dbReference type="Proteomes" id="UP001597214">
    <property type="component" value="Unassembled WGS sequence"/>
</dbReference>
<gene>
    <name evidence="2" type="ORF">ACFSCX_22735</name>
</gene>
<evidence type="ECO:0000313" key="3">
    <source>
        <dbReference type="Proteomes" id="UP001597214"/>
    </source>
</evidence>
<comment type="caution">
    <text evidence="2">The sequence shown here is derived from an EMBL/GenBank/DDBJ whole genome shotgun (WGS) entry which is preliminary data.</text>
</comment>
<evidence type="ECO:0000313" key="2">
    <source>
        <dbReference type="EMBL" id="MFD1739301.1"/>
    </source>
</evidence>
<dbReference type="Gene3D" id="1.10.287.950">
    <property type="entry name" value="Methyl-accepting chemotaxis protein"/>
    <property type="match status" value="1"/>
</dbReference>
<keyword evidence="1" id="KW-0472">Membrane</keyword>
<keyword evidence="3" id="KW-1185">Reference proteome</keyword>
<organism evidence="2 3">
    <name type="scientific">Bacillus salitolerans</name>
    <dbReference type="NCBI Taxonomy" id="1437434"/>
    <lineage>
        <taxon>Bacteria</taxon>
        <taxon>Bacillati</taxon>
        <taxon>Bacillota</taxon>
        <taxon>Bacilli</taxon>
        <taxon>Bacillales</taxon>
        <taxon>Bacillaceae</taxon>
        <taxon>Bacillus</taxon>
    </lineage>
</organism>
<dbReference type="SUPFAM" id="SSF58104">
    <property type="entry name" value="Methyl-accepting chemotaxis protein (MCP) signaling domain"/>
    <property type="match status" value="1"/>
</dbReference>
<accession>A0ABW4LXJ5</accession>
<sequence length="148" mass="16552">MWINLLYVSAAIMAIAFLILVIFVSRTLSSLQRTLDRLSGTVSDLEGQMRGVTKETTELLSKTNQLADDIQKKSEALNGVVYAVKDIGDSVQRVNHAFKDISTSVTEKAHFNSEKVSQAIQWGSAAIELWEKWKEKKHKKINVTSKGE</sequence>
<dbReference type="EMBL" id="JBHUEM010000054">
    <property type="protein sequence ID" value="MFD1739301.1"/>
    <property type="molecule type" value="Genomic_DNA"/>
</dbReference>
<keyword evidence="1" id="KW-0812">Transmembrane</keyword>
<protein>
    <submittedName>
        <fullName evidence="2">DUF948 domain-containing protein</fullName>
    </submittedName>
</protein>
<keyword evidence="1" id="KW-1133">Transmembrane helix</keyword>
<dbReference type="PANTHER" id="PTHR40070:SF1">
    <property type="entry name" value="UPF0478 PROTEIN YTXG"/>
    <property type="match status" value="1"/>
</dbReference>
<evidence type="ECO:0000256" key="1">
    <source>
        <dbReference type="SAM" id="Phobius"/>
    </source>
</evidence>
<name>A0ABW4LXJ5_9BACI</name>
<dbReference type="RefSeq" id="WP_377930530.1">
    <property type="nucleotide sequence ID" value="NZ_JBHUEM010000054.1"/>
</dbReference>
<proteinExistence type="predicted"/>
<reference evidence="3" key="1">
    <citation type="journal article" date="2019" name="Int. J. Syst. Evol. Microbiol.">
        <title>The Global Catalogue of Microorganisms (GCM) 10K type strain sequencing project: providing services to taxonomists for standard genome sequencing and annotation.</title>
        <authorList>
            <consortium name="The Broad Institute Genomics Platform"/>
            <consortium name="The Broad Institute Genome Sequencing Center for Infectious Disease"/>
            <person name="Wu L."/>
            <person name="Ma J."/>
        </authorList>
    </citation>
    <scope>NUCLEOTIDE SEQUENCE [LARGE SCALE GENOMIC DNA]</scope>
    <source>
        <strain evidence="3">CCUG 49339</strain>
    </source>
</reference>
<dbReference type="PANTHER" id="PTHR40070">
    <property type="entry name" value="UPF0478 PROTEIN YTXG"/>
    <property type="match status" value="1"/>
</dbReference>
<dbReference type="Pfam" id="PF06103">
    <property type="entry name" value="DUF948"/>
    <property type="match status" value="1"/>
</dbReference>